<feature type="chain" id="PRO_5044837573" evidence="2">
    <location>
        <begin position="21"/>
        <end position="167"/>
    </location>
</feature>
<comment type="caution">
    <text evidence="3">The sequence shown here is derived from an EMBL/GenBank/DDBJ whole genome shotgun (WGS) entry which is preliminary data.</text>
</comment>
<organism evidence="3 4">
    <name type="scientific">Cinchona calisaya</name>
    <dbReference type="NCBI Taxonomy" id="153742"/>
    <lineage>
        <taxon>Eukaryota</taxon>
        <taxon>Viridiplantae</taxon>
        <taxon>Streptophyta</taxon>
        <taxon>Embryophyta</taxon>
        <taxon>Tracheophyta</taxon>
        <taxon>Spermatophyta</taxon>
        <taxon>Magnoliopsida</taxon>
        <taxon>eudicotyledons</taxon>
        <taxon>Gunneridae</taxon>
        <taxon>Pentapetalae</taxon>
        <taxon>asterids</taxon>
        <taxon>lamiids</taxon>
        <taxon>Gentianales</taxon>
        <taxon>Rubiaceae</taxon>
        <taxon>Cinchonoideae</taxon>
        <taxon>Cinchoneae</taxon>
        <taxon>Cinchona</taxon>
    </lineage>
</organism>
<keyword evidence="2" id="KW-0732">Signal</keyword>
<keyword evidence="1" id="KW-1133">Transmembrane helix</keyword>
<evidence type="ECO:0000313" key="4">
    <source>
        <dbReference type="Proteomes" id="UP001630127"/>
    </source>
</evidence>
<dbReference type="EMBL" id="JBJUIK010000005">
    <property type="protein sequence ID" value="KAL3526976.1"/>
    <property type="molecule type" value="Genomic_DNA"/>
</dbReference>
<evidence type="ECO:0000256" key="1">
    <source>
        <dbReference type="SAM" id="Phobius"/>
    </source>
</evidence>
<reference evidence="3 4" key="1">
    <citation type="submission" date="2024-11" db="EMBL/GenBank/DDBJ databases">
        <title>A near-complete genome assembly of Cinchona calisaya.</title>
        <authorList>
            <person name="Lian D.C."/>
            <person name="Zhao X.W."/>
            <person name="Wei L."/>
        </authorList>
    </citation>
    <scope>NUCLEOTIDE SEQUENCE [LARGE SCALE GENOMIC DNA]</scope>
    <source>
        <tissue evidence="3">Nenye</tissue>
    </source>
</reference>
<sequence>MMLIIILLLSILLVPITTNASILEKIDEKQAVQPMPETSIKCGECPCVNPCSQQLPPPPPKITQYYPPQPQTPQSPRFYYFTGPPQPQTPPSPRFYYFTGPPEELNQLAPPPPRFTYVIGGPPQGNLHRTDPFDLEFYNGATTCSCNNILVSLLFPIICGLLEILIF</sequence>
<dbReference type="PANTHER" id="PTHR35094">
    <property type="entry name" value="LEUCINE-RICH REPEAT EXTENSIN-LIKE PROTEIN 2"/>
    <property type="match status" value="1"/>
</dbReference>
<dbReference type="AlphaFoldDB" id="A0ABD3A7Z4"/>
<gene>
    <name evidence="3" type="ORF">ACH5RR_011632</name>
</gene>
<feature type="transmembrane region" description="Helical" evidence="1">
    <location>
        <begin position="149"/>
        <end position="166"/>
    </location>
</feature>
<protein>
    <submittedName>
        <fullName evidence="3">Uncharacterized protein</fullName>
    </submittedName>
</protein>
<keyword evidence="1" id="KW-0812">Transmembrane</keyword>
<evidence type="ECO:0000313" key="3">
    <source>
        <dbReference type="EMBL" id="KAL3526976.1"/>
    </source>
</evidence>
<name>A0ABD3A7Z4_9GENT</name>
<proteinExistence type="predicted"/>
<keyword evidence="1" id="KW-0472">Membrane</keyword>
<dbReference type="PANTHER" id="PTHR35094:SF7">
    <property type="entry name" value="LEUCINE-RICH REPEAT EXTENSIN-LIKE PROTEIN 2"/>
    <property type="match status" value="1"/>
</dbReference>
<keyword evidence="4" id="KW-1185">Reference proteome</keyword>
<dbReference type="Proteomes" id="UP001630127">
    <property type="component" value="Unassembled WGS sequence"/>
</dbReference>
<feature type="signal peptide" evidence="2">
    <location>
        <begin position="1"/>
        <end position="20"/>
    </location>
</feature>
<evidence type="ECO:0000256" key="2">
    <source>
        <dbReference type="SAM" id="SignalP"/>
    </source>
</evidence>
<accession>A0ABD3A7Z4</accession>